<evidence type="ECO:0000313" key="3">
    <source>
        <dbReference type="Proteomes" id="UP000053257"/>
    </source>
</evidence>
<dbReference type="Proteomes" id="UP000053257">
    <property type="component" value="Unassembled WGS sequence"/>
</dbReference>
<gene>
    <name evidence="2" type="ORF">PHLGIDRAFT_117293</name>
</gene>
<protein>
    <submittedName>
        <fullName evidence="2">Uncharacterized protein</fullName>
    </submittedName>
</protein>
<proteinExistence type="predicted"/>
<dbReference type="AlphaFoldDB" id="A0A0C3S0J5"/>
<organism evidence="2 3">
    <name type="scientific">Phlebiopsis gigantea (strain 11061_1 CR5-6)</name>
    <name type="common">White-rot fungus</name>
    <name type="synonym">Peniophora gigantea</name>
    <dbReference type="NCBI Taxonomy" id="745531"/>
    <lineage>
        <taxon>Eukaryota</taxon>
        <taxon>Fungi</taxon>
        <taxon>Dikarya</taxon>
        <taxon>Basidiomycota</taxon>
        <taxon>Agaricomycotina</taxon>
        <taxon>Agaricomycetes</taxon>
        <taxon>Polyporales</taxon>
        <taxon>Phanerochaetaceae</taxon>
        <taxon>Phlebiopsis</taxon>
    </lineage>
</organism>
<keyword evidence="3" id="KW-1185">Reference proteome</keyword>
<dbReference type="EMBL" id="KN840480">
    <property type="protein sequence ID" value="KIP08431.1"/>
    <property type="molecule type" value="Genomic_DNA"/>
</dbReference>
<feature type="compositionally biased region" description="Polar residues" evidence="1">
    <location>
        <begin position="29"/>
        <end position="40"/>
    </location>
</feature>
<name>A0A0C3S0J5_PHLG1</name>
<reference evidence="2 3" key="1">
    <citation type="journal article" date="2014" name="PLoS Genet.">
        <title>Analysis of the Phlebiopsis gigantea genome, transcriptome and secretome provides insight into its pioneer colonization strategies of wood.</title>
        <authorList>
            <person name="Hori C."/>
            <person name="Ishida T."/>
            <person name="Igarashi K."/>
            <person name="Samejima M."/>
            <person name="Suzuki H."/>
            <person name="Master E."/>
            <person name="Ferreira P."/>
            <person name="Ruiz-Duenas F.J."/>
            <person name="Held B."/>
            <person name="Canessa P."/>
            <person name="Larrondo L.F."/>
            <person name="Schmoll M."/>
            <person name="Druzhinina I.S."/>
            <person name="Kubicek C.P."/>
            <person name="Gaskell J.A."/>
            <person name="Kersten P."/>
            <person name="St John F."/>
            <person name="Glasner J."/>
            <person name="Sabat G."/>
            <person name="Splinter BonDurant S."/>
            <person name="Syed K."/>
            <person name="Yadav J."/>
            <person name="Mgbeahuruike A.C."/>
            <person name="Kovalchuk A."/>
            <person name="Asiegbu F.O."/>
            <person name="Lackner G."/>
            <person name="Hoffmeister D."/>
            <person name="Rencoret J."/>
            <person name="Gutierrez A."/>
            <person name="Sun H."/>
            <person name="Lindquist E."/>
            <person name="Barry K."/>
            <person name="Riley R."/>
            <person name="Grigoriev I.V."/>
            <person name="Henrissat B."/>
            <person name="Kues U."/>
            <person name="Berka R.M."/>
            <person name="Martinez A.T."/>
            <person name="Covert S.F."/>
            <person name="Blanchette R.A."/>
            <person name="Cullen D."/>
        </authorList>
    </citation>
    <scope>NUCLEOTIDE SEQUENCE [LARGE SCALE GENOMIC DNA]</scope>
    <source>
        <strain evidence="2 3">11061_1 CR5-6</strain>
    </source>
</reference>
<evidence type="ECO:0000313" key="2">
    <source>
        <dbReference type="EMBL" id="KIP08431.1"/>
    </source>
</evidence>
<dbReference type="HOGENOM" id="CLU_2264703_0_0_1"/>
<feature type="region of interest" description="Disordered" evidence="1">
    <location>
        <begin position="16"/>
        <end position="42"/>
    </location>
</feature>
<sequence length="103" mass="10658">MARQDAVQAGLSATLAFQHSGSSRGSRGQISQVPPLNTSARNKKFRFSAFSVEPAQGRGDRGADHAGLDEAPPISVYTVASPAGHKGSVSAPVLDGALKRWSA</sequence>
<evidence type="ECO:0000256" key="1">
    <source>
        <dbReference type="SAM" id="MobiDB-lite"/>
    </source>
</evidence>
<accession>A0A0C3S0J5</accession>